<keyword evidence="3" id="KW-1185">Reference proteome</keyword>
<proteinExistence type="predicted"/>
<keyword evidence="1" id="KW-0472">Membrane</keyword>
<dbReference type="OrthoDB" id="247337at2157"/>
<accession>C7NSC5</accession>
<dbReference type="KEGG" id="hut:Huta_1842"/>
<reference evidence="2 3" key="1">
    <citation type="journal article" date="2009" name="Stand. Genomic Sci.">
        <title>Complete genome sequence of Halorhabdus utahensis type strain (AX-2).</title>
        <authorList>
            <person name="Anderson I."/>
            <person name="Tindall B.J."/>
            <person name="Pomrenke H."/>
            <person name="Goker M."/>
            <person name="Lapidus A."/>
            <person name="Nolan M."/>
            <person name="Copeland A."/>
            <person name="Glavina Del Rio T."/>
            <person name="Chen F."/>
            <person name="Tice H."/>
            <person name="Cheng J.F."/>
            <person name="Lucas S."/>
            <person name="Chertkov O."/>
            <person name="Bruce D."/>
            <person name="Brettin T."/>
            <person name="Detter J.C."/>
            <person name="Han C."/>
            <person name="Goodwin L."/>
            <person name="Land M."/>
            <person name="Hauser L."/>
            <person name="Chang Y.J."/>
            <person name="Jeffries C.D."/>
            <person name="Pitluck S."/>
            <person name="Pati A."/>
            <person name="Mavromatis K."/>
            <person name="Ivanova N."/>
            <person name="Ovchinnikova G."/>
            <person name="Chen A."/>
            <person name="Palaniappan K."/>
            <person name="Chain P."/>
            <person name="Rohde M."/>
            <person name="Bristow J."/>
            <person name="Eisen J.A."/>
            <person name="Markowitz V."/>
            <person name="Hugenholtz P."/>
            <person name="Kyrpides N.C."/>
            <person name="Klenk H.P."/>
        </authorList>
    </citation>
    <scope>NUCLEOTIDE SEQUENCE [LARGE SCALE GENOMIC DNA]</scope>
    <source>
        <strain evidence="3">DSM 12940 / JCM 11049 / AX-2</strain>
    </source>
</reference>
<feature type="transmembrane region" description="Helical" evidence="1">
    <location>
        <begin position="57"/>
        <end position="75"/>
    </location>
</feature>
<dbReference type="GeneID" id="8384133"/>
<name>C7NSC5_HALUD</name>
<dbReference type="EMBL" id="CP001687">
    <property type="protein sequence ID" value="ACV12012.1"/>
    <property type="molecule type" value="Genomic_DNA"/>
</dbReference>
<sequence length="83" mass="8698">MATVREQIPRPLRAPTSLGLLGVGILGLAIGYAVSMFGLMSLIGLEPYSDPIPTVEAGKILLIGIVMIAAGYGGFKGFFRVAY</sequence>
<dbReference type="RefSeq" id="WP_015789584.1">
    <property type="nucleotide sequence ID" value="NC_013158.1"/>
</dbReference>
<protein>
    <submittedName>
        <fullName evidence="2">Uncharacterized protein</fullName>
    </submittedName>
</protein>
<gene>
    <name evidence="2" type="ordered locus">Huta_1842</name>
</gene>
<feature type="transmembrane region" description="Helical" evidence="1">
    <location>
        <begin position="20"/>
        <end position="45"/>
    </location>
</feature>
<dbReference type="HOGENOM" id="CLU_2534605_0_0_2"/>
<keyword evidence="1" id="KW-1133">Transmembrane helix</keyword>
<organism evidence="2 3">
    <name type="scientific">Halorhabdus utahensis (strain DSM 12940 / JCM 11049 / AX-2)</name>
    <dbReference type="NCBI Taxonomy" id="519442"/>
    <lineage>
        <taxon>Archaea</taxon>
        <taxon>Methanobacteriati</taxon>
        <taxon>Methanobacteriota</taxon>
        <taxon>Stenosarchaea group</taxon>
        <taxon>Halobacteria</taxon>
        <taxon>Halobacteriales</taxon>
        <taxon>Haloarculaceae</taxon>
        <taxon>Halorhabdus</taxon>
    </lineage>
</organism>
<evidence type="ECO:0000313" key="2">
    <source>
        <dbReference type="EMBL" id="ACV12012.1"/>
    </source>
</evidence>
<keyword evidence="1" id="KW-0812">Transmembrane</keyword>
<dbReference type="AlphaFoldDB" id="C7NSC5"/>
<evidence type="ECO:0000313" key="3">
    <source>
        <dbReference type="Proteomes" id="UP000002071"/>
    </source>
</evidence>
<dbReference type="Proteomes" id="UP000002071">
    <property type="component" value="Chromosome"/>
</dbReference>
<evidence type="ECO:0000256" key="1">
    <source>
        <dbReference type="SAM" id="Phobius"/>
    </source>
</evidence>